<dbReference type="PANTHER" id="PTHR28643">
    <property type="entry name" value="SWI5-DEPENDENT RECOMBINATION DNA REPAIR PROTEIN 1 HOMOLOG"/>
    <property type="match status" value="1"/>
</dbReference>
<comment type="subcellular location">
    <subcellularLocation>
        <location evidence="1">Nucleus</location>
    </subcellularLocation>
</comment>
<keyword evidence="7" id="KW-0804">Transcription</keyword>
<gene>
    <name evidence="12" type="ORF">RRG08_043035</name>
</gene>
<evidence type="ECO:0000313" key="12">
    <source>
        <dbReference type="EMBL" id="KAK3725618.1"/>
    </source>
</evidence>
<feature type="compositionally biased region" description="Low complexity" evidence="11">
    <location>
        <begin position="89"/>
        <end position="99"/>
    </location>
</feature>
<dbReference type="AlphaFoldDB" id="A0AAE1CPF6"/>
<evidence type="ECO:0000256" key="3">
    <source>
        <dbReference type="ARBA" id="ARBA00014688"/>
    </source>
</evidence>
<evidence type="ECO:0000256" key="1">
    <source>
        <dbReference type="ARBA" id="ARBA00004123"/>
    </source>
</evidence>
<dbReference type="Pfam" id="PF10376">
    <property type="entry name" value="Mei5"/>
    <property type="match status" value="1"/>
</dbReference>
<dbReference type="Gene3D" id="6.10.140.1020">
    <property type="match status" value="1"/>
</dbReference>
<evidence type="ECO:0000256" key="2">
    <source>
        <dbReference type="ARBA" id="ARBA00008729"/>
    </source>
</evidence>
<evidence type="ECO:0000256" key="5">
    <source>
        <dbReference type="ARBA" id="ARBA00023015"/>
    </source>
</evidence>
<keyword evidence="5" id="KW-0805">Transcription regulation</keyword>
<evidence type="ECO:0000256" key="9">
    <source>
        <dbReference type="ARBA" id="ARBA00023242"/>
    </source>
</evidence>
<proteinExistence type="inferred from homology"/>
<keyword evidence="6" id="KW-0175">Coiled coil</keyword>
<dbReference type="PANTHER" id="PTHR28643:SF1">
    <property type="entry name" value="SWI5-DEPENDENT RECOMBINATION DNA REPAIR PROTEIN 1 HOMOLOG"/>
    <property type="match status" value="1"/>
</dbReference>
<comment type="similarity">
    <text evidence="2">Belongs to the SFR1/MEI5 family.</text>
</comment>
<evidence type="ECO:0000313" key="13">
    <source>
        <dbReference type="Proteomes" id="UP001283361"/>
    </source>
</evidence>
<dbReference type="GO" id="GO:0032798">
    <property type="term" value="C:Swi5-Sfr1 complex"/>
    <property type="evidence" value="ECO:0007669"/>
    <property type="project" value="InterPro"/>
</dbReference>
<keyword evidence="8" id="KW-0234">DNA repair</keyword>
<organism evidence="12 13">
    <name type="scientific">Elysia crispata</name>
    <name type="common">lettuce slug</name>
    <dbReference type="NCBI Taxonomy" id="231223"/>
    <lineage>
        <taxon>Eukaryota</taxon>
        <taxon>Metazoa</taxon>
        <taxon>Spiralia</taxon>
        <taxon>Lophotrochozoa</taxon>
        <taxon>Mollusca</taxon>
        <taxon>Gastropoda</taxon>
        <taxon>Heterobranchia</taxon>
        <taxon>Euthyneura</taxon>
        <taxon>Panpulmonata</taxon>
        <taxon>Sacoglossa</taxon>
        <taxon>Placobranchoidea</taxon>
        <taxon>Plakobranchidae</taxon>
        <taxon>Elysia</taxon>
    </lineage>
</organism>
<dbReference type="EMBL" id="JAWDGP010007329">
    <property type="protein sequence ID" value="KAK3725618.1"/>
    <property type="molecule type" value="Genomic_DNA"/>
</dbReference>
<evidence type="ECO:0000256" key="11">
    <source>
        <dbReference type="SAM" id="MobiDB-lite"/>
    </source>
</evidence>
<feature type="region of interest" description="Disordered" evidence="11">
    <location>
        <begin position="27"/>
        <end position="62"/>
    </location>
</feature>
<name>A0AAE1CPF6_9GAST</name>
<keyword evidence="9" id="KW-0539">Nucleus</keyword>
<evidence type="ECO:0000256" key="6">
    <source>
        <dbReference type="ARBA" id="ARBA00023054"/>
    </source>
</evidence>
<dbReference type="GO" id="GO:0000724">
    <property type="term" value="P:double-strand break repair via homologous recombination"/>
    <property type="evidence" value="ECO:0007669"/>
    <property type="project" value="InterPro"/>
</dbReference>
<evidence type="ECO:0000256" key="8">
    <source>
        <dbReference type="ARBA" id="ARBA00023204"/>
    </source>
</evidence>
<dbReference type="InterPro" id="IPR018468">
    <property type="entry name" value="SFR1/Mei5"/>
</dbReference>
<sequence length="303" mass="33608">MSDASTPRAVKGTVMSTSLKERLKRCGRYHAGSPASVTKATQALSPSHLTKSCSPPRPHSARRISCNSLSSLESLHKKNPTKRKVDLCSGSESSESDASFNKLSKNDSSLFGKRKAIQSSAEFSQNEIEILTSKHSLITREKNSLRTSHQQNNCDLLQNSDSISKTNCSVVNSAKLPKTSGGLCDSGKEIPTTSSAENKQSLKSTCDFENTDSLRSQLQVLDFELKENLELLRKLKMVKMYREKNNLTDLQKLIDRWRSVSQTALVDLLSLHPEPRPSLGDLISHLQIEPGLVQYDTEEQDFL</sequence>
<evidence type="ECO:0000256" key="7">
    <source>
        <dbReference type="ARBA" id="ARBA00023163"/>
    </source>
</evidence>
<protein>
    <recommendedName>
        <fullName evidence="3">Swi5-dependent recombination DNA repair protein 1 homolog</fullName>
    </recommendedName>
    <alternativeName>
        <fullName evidence="10">Meiosis protein 5 homolog</fullName>
    </alternativeName>
</protein>
<evidence type="ECO:0000256" key="4">
    <source>
        <dbReference type="ARBA" id="ARBA00022763"/>
    </source>
</evidence>
<evidence type="ECO:0000256" key="10">
    <source>
        <dbReference type="ARBA" id="ARBA00033234"/>
    </source>
</evidence>
<dbReference type="InterPro" id="IPR042429">
    <property type="entry name" value="SFR1"/>
</dbReference>
<keyword evidence="13" id="KW-1185">Reference proteome</keyword>
<dbReference type="Proteomes" id="UP001283361">
    <property type="component" value="Unassembled WGS sequence"/>
</dbReference>
<dbReference type="GO" id="GO:0003713">
    <property type="term" value="F:transcription coactivator activity"/>
    <property type="evidence" value="ECO:0007669"/>
    <property type="project" value="InterPro"/>
</dbReference>
<keyword evidence="4" id="KW-0227">DNA damage</keyword>
<feature type="region of interest" description="Disordered" evidence="11">
    <location>
        <begin position="75"/>
        <end position="105"/>
    </location>
</feature>
<feature type="compositionally biased region" description="Polar residues" evidence="11">
    <location>
        <begin position="35"/>
        <end position="53"/>
    </location>
</feature>
<accession>A0AAE1CPF6</accession>
<comment type="caution">
    <text evidence="12">The sequence shown here is derived from an EMBL/GenBank/DDBJ whole genome shotgun (WGS) entry which is preliminary data.</text>
</comment>
<reference evidence="12" key="1">
    <citation type="journal article" date="2023" name="G3 (Bethesda)">
        <title>A reference genome for the long-term kleptoplast-retaining sea slug Elysia crispata morphotype clarki.</title>
        <authorList>
            <person name="Eastman K.E."/>
            <person name="Pendleton A.L."/>
            <person name="Shaikh M.A."/>
            <person name="Suttiyut T."/>
            <person name="Ogas R."/>
            <person name="Tomko P."/>
            <person name="Gavelis G."/>
            <person name="Widhalm J.R."/>
            <person name="Wisecaver J.H."/>
        </authorList>
    </citation>
    <scope>NUCLEOTIDE SEQUENCE</scope>
    <source>
        <strain evidence="12">ECLA1</strain>
    </source>
</reference>